<evidence type="ECO:0000259" key="7">
    <source>
        <dbReference type="PROSITE" id="PS50885"/>
    </source>
</evidence>
<dbReference type="PROSITE" id="PS50111">
    <property type="entry name" value="CHEMOTAXIS_TRANSDUC_2"/>
    <property type="match status" value="1"/>
</dbReference>
<dbReference type="SMART" id="SM00304">
    <property type="entry name" value="HAMP"/>
    <property type="match status" value="1"/>
</dbReference>
<feature type="region of interest" description="Disordered" evidence="4">
    <location>
        <begin position="521"/>
        <end position="567"/>
    </location>
</feature>
<evidence type="ECO:0000256" key="1">
    <source>
        <dbReference type="ARBA" id="ARBA00022500"/>
    </source>
</evidence>
<keyword evidence="9" id="KW-1185">Reference proteome</keyword>
<dbReference type="Pfam" id="PF00015">
    <property type="entry name" value="MCPsignal"/>
    <property type="match status" value="1"/>
</dbReference>
<feature type="compositionally biased region" description="Acidic residues" evidence="4">
    <location>
        <begin position="547"/>
        <end position="557"/>
    </location>
</feature>
<dbReference type="InterPro" id="IPR004089">
    <property type="entry name" value="MCPsignal_dom"/>
</dbReference>
<evidence type="ECO:0000256" key="5">
    <source>
        <dbReference type="SAM" id="Phobius"/>
    </source>
</evidence>
<evidence type="ECO:0000259" key="6">
    <source>
        <dbReference type="PROSITE" id="PS50111"/>
    </source>
</evidence>
<protein>
    <submittedName>
        <fullName evidence="8">HAMP domain-containing protein</fullName>
    </submittedName>
</protein>
<dbReference type="CDD" id="cd06225">
    <property type="entry name" value="HAMP"/>
    <property type="match status" value="1"/>
</dbReference>
<keyword evidence="1" id="KW-0145">Chemotaxis</keyword>
<proteinExistence type="inferred from homology"/>
<sequence length="567" mass="60485">MLSNISTKLIALVVFMTAALFAFAGYTVLSLSQVAKQVDHIATTETPISQSAFKVVEAQLQQELALHVAISVSGQGRSDLGEGYIAKYEEYSAQVAAELNTIEAVIDAAMEIPDEREALYQDLKGNLREIRQLRDQVTTIAGRVITQYRALVKAAGARIPRLSTLGSKMEEIEKLQIQLMVSIDDFVHKVNKLTEDSVAEIQAAEYTVIQHLIIAAVIIGAISLLVGITLAMRIRSRLANAVATVDRFAMGDMTVPISKVNAKDEIGRVLTALAHMQENLIGILGTISSVGNGITTGSNELRQTARQVSDGVNDQASSIQETSAAMEEMTAGIRQNAKNSEETEKVSERMAQEAGRCADAMTQTAAAMKDISAKILVVEEITRKIELLALNASVEAARAGEHGRGFAVVASEVSRLAEISKQAASEIQDASADGREAAENTNRLLSDLLPEITRVKDLVQGISAASDEQSVGADEINVAIHRLNSVVQQNAAAAQQMAATSASIAGQGTDLQKSMAQFKLDTAGGGNADDAHPPRKKSKAPAKVAEDEAEDDRDTDDAITSGNFGKY</sequence>
<dbReference type="GO" id="GO:0006935">
    <property type="term" value="P:chemotaxis"/>
    <property type="evidence" value="ECO:0007669"/>
    <property type="project" value="UniProtKB-KW"/>
</dbReference>
<dbReference type="RefSeq" id="WP_093149832.1">
    <property type="nucleotide sequence ID" value="NZ_FNBW01000005.1"/>
</dbReference>
<evidence type="ECO:0000313" key="9">
    <source>
        <dbReference type="Proteomes" id="UP000198615"/>
    </source>
</evidence>
<dbReference type="PANTHER" id="PTHR43531:SF11">
    <property type="entry name" value="METHYL-ACCEPTING CHEMOTAXIS PROTEIN 3"/>
    <property type="match status" value="1"/>
</dbReference>
<dbReference type="PROSITE" id="PS50885">
    <property type="entry name" value="HAMP"/>
    <property type="match status" value="1"/>
</dbReference>
<keyword evidence="5" id="KW-1133">Transmembrane helix</keyword>
<name>A0A8G2EUZ5_9PROT</name>
<dbReference type="InterPro" id="IPR003660">
    <property type="entry name" value="HAMP_dom"/>
</dbReference>
<dbReference type="GO" id="GO:0005886">
    <property type="term" value="C:plasma membrane"/>
    <property type="evidence" value="ECO:0007669"/>
    <property type="project" value="TreeGrafter"/>
</dbReference>
<reference evidence="8 9" key="1">
    <citation type="submission" date="2016-10" db="EMBL/GenBank/DDBJ databases">
        <authorList>
            <person name="Varghese N."/>
            <person name="Submissions S."/>
        </authorList>
    </citation>
    <scope>NUCLEOTIDE SEQUENCE [LARGE SCALE GENOMIC DNA]</scope>
    <source>
        <strain evidence="8 9">DSM 18839</strain>
    </source>
</reference>
<dbReference type="GO" id="GO:0007165">
    <property type="term" value="P:signal transduction"/>
    <property type="evidence" value="ECO:0007669"/>
    <property type="project" value="UniProtKB-KW"/>
</dbReference>
<comment type="similarity">
    <text evidence="2">Belongs to the methyl-accepting chemotaxis (MCP) protein family.</text>
</comment>
<dbReference type="InterPro" id="IPR051310">
    <property type="entry name" value="MCP_chemotaxis"/>
</dbReference>
<dbReference type="PANTHER" id="PTHR43531">
    <property type="entry name" value="PROTEIN ICFG"/>
    <property type="match status" value="1"/>
</dbReference>
<dbReference type="EMBL" id="FNBW01000005">
    <property type="protein sequence ID" value="SDF63893.1"/>
    <property type="molecule type" value="Genomic_DNA"/>
</dbReference>
<comment type="caution">
    <text evidence="8">The sequence shown here is derived from an EMBL/GenBank/DDBJ whole genome shotgun (WGS) entry which is preliminary data.</text>
</comment>
<evidence type="ECO:0000256" key="4">
    <source>
        <dbReference type="SAM" id="MobiDB-lite"/>
    </source>
</evidence>
<accession>A0A8G2EUZ5</accession>
<evidence type="ECO:0000313" key="8">
    <source>
        <dbReference type="EMBL" id="SDF63893.1"/>
    </source>
</evidence>
<evidence type="ECO:0000256" key="3">
    <source>
        <dbReference type="PROSITE-ProRule" id="PRU00284"/>
    </source>
</evidence>
<organism evidence="8 9">
    <name type="scientific">Thalassobaculum litoreum DSM 18839</name>
    <dbReference type="NCBI Taxonomy" id="1123362"/>
    <lineage>
        <taxon>Bacteria</taxon>
        <taxon>Pseudomonadati</taxon>
        <taxon>Pseudomonadota</taxon>
        <taxon>Alphaproteobacteria</taxon>
        <taxon>Rhodospirillales</taxon>
        <taxon>Thalassobaculaceae</taxon>
        <taxon>Thalassobaculum</taxon>
    </lineage>
</organism>
<dbReference type="Gene3D" id="1.10.287.950">
    <property type="entry name" value="Methyl-accepting chemotaxis protein"/>
    <property type="match status" value="1"/>
</dbReference>
<dbReference type="SUPFAM" id="SSF58104">
    <property type="entry name" value="Methyl-accepting chemotaxis protein (MCP) signaling domain"/>
    <property type="match status" value="1"/>
</dbReference>
<dbReference type="SMART" id="SM00283">
    <property type="entry name" value="MA"/>
    <property type="match status" value="1"/>
</dbReference>
<keyword evidence="5" id="KW-0472">Membrane</keyword>
<dbReference type="Proteomes" id="UP000198615">
    <property type="component" value="Unassembled WGS sequence"/>
</dbReference>
<feature type="transmembrane region" description="Helical" evidence="5">
    <location>
        <begin position="212"/>
        <end position="232"/>
    </location>
</feature>
<feature type="domain" description="Methyl-accepting transducer" evidence="6">
    <location>
        <begin position="290"/>
        <end position="505"/>
    </location>
</feature>
<keyword evidence="3" id="KW-0807">Transducer</keyword>
<dbReference type="OrthoDB" id="9814362at2"/>
<feature type="domain" description="HAMP" evidence="7">
    <location>
        <begin position="232"/>
        <end position="285"/>
    </location>
</feature>
<dbReference type="Pfam" id="PF00672">
    <property type="entry name" value="HAMP"/>
    <property type="match status" value="1"/>
</dbReference>
<keyword evidence="5" id="KW-0812">Transmembrane</keyword>
<gene>
    <name evidence="8" type="ORF">SAMN05660686_01877</name>
</gene>
<evidence type="ECO:0000256" key="2">
    <source>
        <dbReference type="ARBA" id="ARBA00029447"/>
    </source>
</evidence>
<dbReference type="GO" id="GO:0004888">
    <property type="term" value="F:transmembrane signaling receptor activity"/>
    <property type="evidence" value="ECO:0007669"/>
    <property type="project" value="TreeGrafter"/>
</dbReference>
<dbReference type="AlphaFoldDB" id="A0A8G2EUZ5"/>